<dbReference type="AlphaFoldDB" id="E2A7H4"/>
<reference evidence="10 11" key="1">
    <citation type="journal article" date="2010" name="Science">
        <title>Genomic comparison of the ants Camponotus floridanus and Harpegnathos saltator.</title>
        <authorList>
            <person name="Bonasio R."/>
            <person name="Zhang G."/>
            <person name="Ye C."/>
            <person name="Mutti N.S."/>
            <person name="Fang X."/>
            <person name="Qin N."/>
            <person name="Donahue G."/>
            <person name="Yang P."/>
            <person name="Li Q."/>
            <person name="Li C."/>
            <person name="Zhang P."/>
            <person name="Huang Z."/>
            <person name="Berger S.L."/>
            <person name="Reinberg D."/>
            <person name="Wang J."/>
            <person name="Liebig J."/>
        </authorList>
    </citation>
    <scope>NUCLEOTIDE SEQUENCE [LARGE SCALE GENOMIC DNA]</scope>
    <source>
        <strain evidence="11">C129</strain>
    </source>
</reference>
<keyword evidence="4" id="KW-0552">Olfaction</keyword>
<dbReference type="GO" id="GO:0007165">
    <property type="term" value="P:signal transduction"/>
    <property type="evidence" value="ECO:0007669"/>
    <property type="project" value="UniProtKB-KW"/>
</dbReference>
<dbReference type="InParanoid" id="E2A7H4"/>
<sequence>LQSYYFYDTDKSPQFELTYLTQVIGMFLAVVIYTSVDSFLGLVIFHICGQLENFRSRLISLDAGNEFNKTLSNNVVTHLRLIR</sequence>
<keyword evidence="5 9" id="KW-1133">Transmembrane helix</keyword>
<dbReference type="Proteomes" id="UP000000311">
    <property type="component" value="Unassembled WGS sequence"/>
</dbReference>
<keyword evidence="6 9" id="KW-0472">Membrane</keyword>
<dbReference type="GO" id="GO:0004984">
    <property type="term" value="F:olfactory receptor activity"/>
    <property type="evidence" value="ECO:0007669"/>
    <property type="project" value="InterPro"/>
</dbReference>
<evidence type="ECO:0000256" key="9">
    <source>
        <dbReference type="SAM" id="Phobius"/>
    </source>
</evidence>
<evidence type="ECO:0000256" key="4">
    <source>
        <dbReference type="ARBA" id="ARBA00022725"/>
    </source>
</evidence>
<keyword evidence="7" id="KW-0675">Receptor</keyword>
<evidence type="ECO:0000256" key="8">
    <source>
        <dbReference type="ARBA" id="ARBA00023224"/>
    </source>
</evidence>
<evidence type="ECO:0000256" key="5">
    <source>
        <dbReference type="ARBA" id="ARBA00022989"/>
    </source>
</evidence>
<keyword evidence="3 9" id="KW-0812">Transmembrane</keyword>
<evidence type="ECO:0000256" key="6">
    <source>
        <dbReference type="ARBA" id="ARBA00023136"/>
    </source>
</evidence>
<evidence type="ECO:0000256" key="1">
    <source>
        <dbReference type="ARBA" id="ARBA00004141"/>
    </source>
</evidence>
<evidence type="ECO:0000313" key="10">
    <source>
        <dbReference type="EMBL" id="EFN70671.1"/>
    </source>
</evidence>
<dbReference type="OrthoDB" id="7634903at2759"/>
<evidence type="ECO:0000256" key="2">
    <source>
        <dbReference type="ARBA" id="ARBA00022606"/>
    </source>
</evidence>
<dbReference type="Pfam" id="PF02949">
    <property type="entry name" value="7tm_6"/>
    <property type="match status" value="1"/>
</dbReference>
<evidence type="ECO:0000313" key="11">
    <source>
        <dbReference type="Proteomes" id="UP000000311"/>
    </source>
</evidence>
<evidence type="ECO:0000256" key="3">
    <source>
        <dbReference type="ARBA" id="ARBA00022692"/>
    </source>
</evidence>
<dbReference type="GO" id="GO:0005549">
    <property type="term" value="F:odorant binding"/>
    <property type="evidence" value="ECO:0007669"/>
    <property type="project" value="InterPro"/>
</dbReference>
<comment type="subcellular location">
    <subcellularLocation>
        <location evidence="1">Membrane</location>
        <topology evidence="1">Multi-pass membrane protein</topology>
    </subcellularLocation>
</comment>
<dbReference type="EMBL" id="GL437329">
    <property type="protein sequence ID" value="EFN70671.1"/>
    <property type="molecule type" value="Genomic_DNA"/>
</dbReference>
<organism evidence="11">
    <name type="scientific">Camponotus floridanus</name>
    <name type="common">Florida carpenter ant</name>
    <dbReference type="NCBI Taxonomy" id="104421"/>
    <lineage>
        <taxon>Eukaryota</taxon>
        <taxon>Metazoa</taxon>
        <taxon>Ecdysozoa</taxon>
        <taxon>Arthropoda</taxon>
        <taxon>Hexapoda</taxon>
        <taxon>Insecta</taxon>
        <taxon>Pterygota</taxon>
        <taxon>Neoptera</taxon>
        <taxon>Endopterygota</taxon>
        <taxon>Hymenoptera</taxon>
        <taxon>Apocrita</taxon>
        <taxon>Aculeata</taxon>
        <taxon>Formicoidea</taxon>
        <taxon>Formicidae</taxon>
        <taxon>Formicinae</taxon>
        <taxon>Camponotus</taxon>
    </lineage>
</organism>
<evidence type="ECO:0008006" key="12">
    <source>
        <dbReference type="Google" id="ProtNLM"/>
    </source>
</evidence>
<protein>
    <recommendedName>
        <fullName evidence="12">Odorant receptor 13a</fullName>
    </recommendedName>
</protein>
<name>E2A7H4_CAMFO</name>
<gene>
    <name evidence="10" type="ORF">EAG_03860</name>
</gene>
<dbReference type="GO" id="GO:0016020">
    <property type="term" value="C:membrane"/>
    <property type="evidence" value="ECO:0007669"/>
    <property type="project" value="UniProtKB-SubCell"/>
</dbReference>
<proteinExistence type="predicted"/>
<feature type="non-terminal residue" evidence="10">
    <location>
        <position position="1"/>
    </location>
</feature>
<keyword evidence="11" id="KW-1185">Reference proteome</keyword>
<dbReference type="InterPro" id="IPR004117">
    <property type="entry name" value="7tm6_olfct_rcpt"/>
</dbReference>
<accession>E2A7H4</accession>
<evidence type="ECO:0000256" key="7">
    <source>
        <dbReference type="ARBA" id="ARBA00023170"/>
    </source>
</evidence>
<feature type="non-terminal residue" evidence="10">
    <location>
        <position position="83"/>
    </location>
</feature>
<keyword evidence="2" id="KW-0716">Sensory transduction</keyword>
<keyword evidence="8" id="KW-0807">Transducer</keyword>
<feature type="transmembrane region" description="Helical" evidence="9">
    <location>
        <begin position="20"/>
        <end position="48"/>
    </location>
</feature>